<evidence type="ECO:0000256" key="1">
    <source>
        <dbReference type="ARBA" id="ARBA00004651"/>
    </source>
</evidence>
<dbReference type="AlphaFoldDB" id="A0A223S427"/>
<evidence type="ECO:0000256" key="5">
    <source>
        <dbReference type="ARBA" id="ARBA00023136"/>
    </source>
</evidence>
<evidence type="ECO:0000256" key="4">
    <source>
        <dbReference type="ARBA" id="ARBA00022989"/>
    </source>
</evidence>
<organism evidence="7 8">
    <name type="scientific">Nocardiopsis gilva YIM 90087</name>
    <dbReference type="NCBI Taxonomy" id="1235441"/>
    <lineage>
        <taxon>Bacteria</taxon>
        <taxon>Bacillati</taxon>
        <taxon>Actinomycetota</taxon>
        <taxon>Actinomycetes</taxon>
        <taxon>Streptosporangiales</taxon>
        <taxon>Nocardiopsidaceae</taxon>
        <taxon>Nocardiopsis</taxon>
    </lineage>
</organism>
<gene>
    <name evidence="7" type="ORF">CDO52_08565</name>
</gene>
<dbReference type="PANTHER" id="PTHR23513">
    <property type="entry name" value="INTEGRAL MEMBRANE EFFLUX PROTEIN-RELATED"/>
    <property type="match status" value="1"/>
</dbReference>
<dbReference type="GO" id="GO:0005886">
    <property type="term" value="C:plasma membrane"/>
    <property type="evidence" value="ECO:0007669"/>
    <property type="project" value="UniProtKB-SubCell"/>
</dbReference>
<comment type="subcellular location">
    <subcellularLocation>
        <location evidence="1">Cell membrane</location>
        <topology evidence="1">Multi-pass membrane protein</topology>
    </subcellularLocation>
</comment>
<evidence type="ECO:0000313" key="7">
    <source>
        <dbReference type="EMBL" id="ASU82827.1"/>
    </source>
</evidence>
<proteinExistence type="predicted"/>
<keyword evidence="4 6" id="KW-1133">Transmembrane helix</keyword>
<feature type="transmembrane region" description="Helical" evidence="6">
    <location>
        <begin position="211"/>
        <end position="234"/>
    </location>
</feature>
<feature type="transmembrane region" description="Helical" evidence="6">
    <location>
        <begin position="119"/>
        <end position="142"/>
    </location>
</feature>
<accession>A0A223S427</accession>
<keyword evidence="3 6" id="KW-0812">Transmembrane</keyword>
<evidence type="ECO:0000313" key="8">
    <source>
        <dbReference type="Proteomes" id="UP000215005"/>
    </source>
</evidence>
<feature type="transmembrane region" description="Helical" evidence="6">
    <location>
        <begin position="148"/>
        <end position="173"/>
    </location>
</feature>
<dbReference type="PANTHER" id="PTHR23513:SF11">
    <property type="entry name" value="STAPHYLOFERRIN A TRANSPORTER"/>
    <property type="match status" value="1"/>
</dbReference>
<keyword evidence="2" id="KW-1003">Cell membrane</keyword>
<evidence type="ECO:0000256" key="6">
    <source>
        <dbReference type="SAM" id="Phobius"/>
    </source>
</evidence>
<dbReference type="EMBL" id="CP022753">
    <property type="protein sequence ID" value="ASU82827.1"/>
    <property type="molecule type" value="Genomic_DNA"/>
</dbReference>
<sequence>MAASIALIALALPAAWTLPESHGPPALRTPPQRRSVTGDLVSGLRAIVRRRPLLRGTATSTVSYVGVGMFVVYCPLVAERVFGDARHGALLLAVVAGAALVANACLARRPGGAGAPDRMLWLSTVMLATAFCTAAAAVHPAIEAAGYAAPLLITAAVVAGAADGPQLTALIAIRHREAPEHLRSQIFTTGASFKITGFAIGSALAGPLATWSLSGALAAAAGVEIAAALAYAACRAERPRHSGQAVGEPGYRGWIA</sequence>
<evidence type="ECO:0008006" key="9">
    <source>
        <dbReference type="Google" id="ProtNLM"/>
    </source>
</evidence>
<feature type="transmembrane region" description="Helical" evidence="6">
    <location>
        <begin position="185"/>
        <end position="205"/>
    </location>
</feature>
<dbReference type="SUPFAM" id="SSF103473">
    <property type="entry name" value="MFS general substrate transporter"/>
    <property type="match status" value="1"/>
</dbReference>
<evidence type="ECO:0000256" key="2">
    <source>
        <dbReference type="ARBA" id="ARBA00022475"/>
    </source>
</evidence>
<evidence type="ECO:0000256" key="3">
    <source>
        <dbReference type="ARBA" id="ARBA00022692"/>
    </source>
</evidence>
<keyword evidence="5 6" id="KW-0472">Membrane</keyword>
<dbReference type="KEGG" id="ngv:CDO52_08565"/>
<dbReference type="Proteomes" id="UP000215005">
    <property type="component" value="Chromosome"/>
</dbReference>
<reference evidence="7 8" key="1">
    <citation type="submission" date="2017-08" db="EMBL/GenBank/DDBJ databases">
        <title>The complete genome sequence of Nocardiopsis gilva YIM 90087.</title>
        <authorList>
            <person name="Yin M."/>
            <person name="Tang S."/>
        </authorList>
    </citation>
    <scope>NUCLEOTIDE SEQUENCE [LARGE SCALE GENOMIC DNA]</scope>
    <source>
        <strain evidence="7 8">YIM 90087</strain>
    </source>
</reference>
<keyword evidence="8" id="KW-1185">Reference proteome</keyword>
<protein>
    <recommendedName>
        <fullName evidence="9">MFS transporter</fullName>
    </recommendedName>
</protein>
<dbReference type="InterPro" id="IPR036259">
    <property type="entry name" value="MFS_trans_sf"/>
</dbReference>
<feature type="transmembrane region" description="Helical" evidence="6">
    <location>
        <begin position="89"/>
        <end position="107"/>
    </location>
</feature>
<dbReference type="Gene3D" id="1.20.1250.20">
    <property type="entry name" value="MFS general substrate transporter like domains"/>
    <property type="match status" value="1"/>
</dbReference>
<name>A0A223S427_9ACTN</name>